<keyword evidence="8" id="KW-0539">Nucleus</keyword>
<feature type="compositionally biased region" description="Basic and acidic residues" evidence="9">
    <location>
        <begin position="257"/>
        <end position="266"/>
    </location>
</feature>
<evidence type="ECO:0000256" key="6">
    <source>
        <dbReference type="ARBA" id="ARBA00022839"/>
    </source>
</evidence>
<dbReference type="InterPro" id="IPR010347">
    <property type="entry name" value="Tdp1"/>
</dbReference>
<evidence type="ECO:0000313" key="11">
    <source>
        <dbReference type="Proteomes" id="UP000311382"/>
    </source>
</evidence>
<dbReference type="GO" id="GO:0017005">
    <property type="term" value="F:3'-tyrosyl-DNA phosphodiesterase activity"/>
    <property type="evidence" value="ECO:0007669"/>
    <property type="project" value="TreeGrafter"/>
</dbReference>
<dbReference type="Proteomes" id="UP000311382">
    <property type="component" value="Unassembled WGS sequence"/>
</dbReference>
<feature type="region of interest" description="Disordered" evidence="9">
    <location>
        <begin position="1"/>
        <end position="103"/>
    </location>
</feature>
<gene>
    <name evidence="10" type="ORF">DMC30DRAFT_413498</name>
</gene>
<keyword evidence="7" id="KW-0234">DNA repair</keyword>
<evidence type="ECO:0000256" key="9">
    <source>
        <dbReference type="SAM" id="MobiDB-lite"/>
    </source>
</evidence>
<feature type="compositionally biased region" description="Basic residues" evidence="9">
    <location>
        <begin position="34"/>
        <end position="45"/>
    </location>
</feature>
<feature type="region of interest" description="Disordered" evidence="9">
    <location>
        <begin position="660"/>
        <end position="692"/>
    </location>
</feature>
<comment type="caution">
    <text evidence="10">The sequence shown here is derived from an EMBL/GenBank/DDBJ whole genome shotgun (WGS) entry which is preliminary data.</text>
</comment>
<dbReference type="Pfam" id="PF06087">
    <property type="entry name" value="Tyr-DNA_phospho"/>
    <property type="match status" value="1"/>
</dbReference>
<dbReference type="GO" id="GO:0006281">
    <property type="term" value="P:DNA repair"/>
    <property type="evidence" value="ECO:0007669"/>
    <property type="project" value="UniProtKB-KW"/>
</dbReference>
<feature type="region of interest" description="Disordered" evidence="9">
    <location>
        <begin position="140"/>
        <end position="198"/>
    </location>
</feature>
<proteinExistence type="inferred from homology"/>
<keyword evidence="5" id="KW-0378">Hydrolase</keyword>
<feature type="region of interest" description="Disordered" evidence="9">
    <location>
        <begin position="233"/>
        <end position="274"/>
    </location>
</feature>
<keyword evidence="11" id="KW-1185">Reference proteome</keyword>
<dbReference type="PANTHER" id="PTHR12415:SF0">
    <property type="entry name" value="TYROSYL-DNA PHOSPHODIESTERASE 1"/>
    <property type="match status" value="1"/>
</dbReference>
<dbReference type="GO" id="GO:0004527">
    <property type="term" value="F:exonuclease activity"/>
    <property type="evidence" value="ECO:0007669"/>
    <property type="project" value="UniProtKB-KW"/>
</dbReference>
<reference evidence="10 11" key="1">
    <citation type="submission" date="2019-03" db="EMBL/GenBank/DDBJ databases">
        <title>Rhodosporidium diobovatum UCD-FST 08-225 genome sequencing, assembly, and annotation.</title>
        <authorList>
            <person name="Fakankun I.U."/>
            <person name="Fristensky B."/>
            <person name="Levin D.B."/>
        </authorList>
    </citation>
    <scope>NUCLEOTIDE SEQUENCE [LARGE SCALE GENOMIC DNA]</scope>
    <source>
        <strain evidence="10 11">UCD-FST 08-225</strain>
    </source>
</reference>
<evidence type="ECO:0000256" key="1">
    <source>
        <dbReference type="ARBA" id="ARBA00004123"/>
    </source>
</evidence>
<feature type="compositionally biased region" description="Basic residues" evidence="9">
    <location>
        <begin position="162"/>
        <end position="175"/>
    </location>
</feature>
<evidence type="ECO:0000256" key="5">
    <source>
        <dbReference type="ARBA" id="ARBA00022801"/>
    </source>
</evidence>
<dbReference type="Gene3D" id="3.30.870.10">
    <property type="entry name" value="Endonuclease Chain A"/>
    <property type="match status" value="2"/>
</dbReference>
<name>A0A5C5G5B5_9BASI</name>
<dbReference type="PANTHER" id="PTHR12415">
    <property type="entry name" value="TYROSYL-DNA PHOSPHODIESTERASE 1"/>
    <property type="match status" value="1"/>
</dbReference>
<accession>A0A5C5G5B5</accession>
<organism evidence="10 11">
    <name type="scientific">Rhodotorula diobovata</name>
    <dbReference type="NCBI Taxonomy" id="5288"/>
    <lineage>
        <taxon>Eukaryota</taxon>
        <taxon>Fungi</taxon>
        <taxon>Dikarya</taxon>
        <taxon>Basidiomycota</taxon>
        <taxon>Pucciniomycotina</taxon>
        <taxon>Microbotryomycetes</taxon>
        <taxon>Sporidiobolales</taxon>
        <taxon>Sporidiobolaceae</taxon>
        <taxon>Rhodotorula</taxon>
    </lineage>
</organism>
<dbReference type="AlphaFoldDB" id="A0A5C5G5B5"/>
<evidence type="ECO:0000256" key="2">
    <source>
        <dbReference type="ARBA" id="ARBA00010205"/>
    </source>
</evidence>
<dbReference type="EMBL" id="SOZI01000004">
    <property type="protein sequence ID" value="TNY24270.1"/>
    <property type="molecule type" value="Genomic_DNA"/>
</dbReference>
<dbReference type="SUPFAM" id="SSF56024">
    <property type="entry name" value="Phospholipase D/nuclease"/>
    <property type="match status" value="1"/>
</dbReference>
<keyword evidence="4" id="KW-0227">DNA damage</keyword>
<feature type="compositionally biased region" description="Basic and acidic residues" evidence="9">
    <location>
        <begin position="676"/>
        <end position="692"/>
    </location>
</feature>
<keyword evidence="6" id="KW-0269">Exonuclease</keyword>
<dbReference type="GO" id="GO:0003690">
    <property type="term" value="F:double-stranded DNA binding"/>
    <property type="evidence" value="ECO:0007669"/>
    <property type="project" value="TreeGrafter"/>
</dbReference>
<dbReference type="GO" id="GO:0003697">
    <property type="term" value="F:single-stranded DNA binding"/>
    <property type="evidence" value="ECO:0007669"/>
    <property type="project" value="TreeGrafter"/>
</dbReference>
<dbReference type="OrthoDB" id="47785at2759"/>
<dbReference type="GO" id="GO:0005634">
    <property type="term" value="C:nucleus"/>
    <property type="evidence" value="ECO:0007669"/>
    <property type="project" value="UniProtKB-SubCell"/>
</dbReference>
<sequence length="692" mass="75717">MPKKRQRTPELDLTGFSSSDSDSDDAYSPSPPRRGNKASRRKRSASNRSTSPGRGHGQEVPLHAQFAATSAFLAPKSGAFGGPGTGVAARPKIRLRSQDDGKGGTVMVKVVEGEEPAPRQAAPDGVLKFTFLDAGAPSQGDQLAKLEHPEGTLLRTDYVKEKRGRPKDKGKKKSGHVSSDEDDDDASPSVTPALDSDDEDFVNLDSIVGKDAGWSTVRALVAAPSMQIPWLDNRFATPHMSKPRDPDRPSKRKKKKLDSDGNEKVPKPHKIRLYGSHPTKKAKDVKPPLLLVHHEPIKHPLKDTTLSHTPDVDLGKDVNGGMHASFFLIVRKTPLSSRHHLRLAICTASGEEDCWKKTENAIWMQDFPQLAAPVKAVANPTHTDFSRAFLSFLSSPQLGLMSNAQHSVFVNALGGFDFGKSRNVQLVSSLAGTFSGEGGLSEAGGLDSLAQAIDRLEARPSGKWKVEYLTATTDKLPRRFLELLHAAAQGIPPREYELQRSERAQHASRLWHAATKGDKVVVVYPTEAALDEAAGKNKEEKYHVRWEGRCWDELKSRDQRKTVLRKAMMLIVHQPMDSDKGDADDPDAAEQYEAFLLVGSHTPTLASWGEDNLSPSSPSSPSVTIAQHDLSAVYRCAAAPTWAELKEEIDELVPYQRPLKKYAEGDEPAATAGPRPEPKKRGRKIQEAVESD</sequence>
<evidence type="ECO:0000313" key="10">
    <source>
        <dbReference type="EMBL" id="TNY24270.1"/>
    </source>
</evidence>
<keyword evidence="3" id="KW-0540">Nuclease</keyword>
<evidence type="ECO:0000256" key="3">
    <source>
        <dbReference type="ARBA" id="ARBA00022722"/>
    </source>
</evidence>
<evidence type="ECO:0000256" key="7">
    <source>
        <dbReference type="ARBA" id="ARBA00023204"/>
    </source>
</evidence>
<comment type="similarity">
    <text evidence="2">Belongs to the tyrosyl-DNA phosphodiesterase family.</text>
</comment>
<protein>
    <submittedName>
        <fullName evidence="10">Uncharacterized protein</fullName>
    </submittedName>
</protein>
<evidence type="ECO:0000256" key="4">
    <source>
        <dbReference type="ARBA" id="ARBA00022763"/>
    </source>
</evidence>
<comment type="subcellular location">
    <subcellularLocation>
        <location evidence="1">Nucleus</location>
    </subcellularLocation>
</comment>
<evidence type="ECO:0000256" key="8">
    <source>
        <dbReference type="ARBA" id="ARBA00023242"/>
    </source>
</evidence>